<organism evidence="1 2">
    <name type="scientific">Blastocystis sp. subtype 1 (strain ATCC 50177 / NandII)</name>
    <dbReference type="NCBI Taxonomy" id="478820"/>
    <lineage>
        <taxon>Eukaryota</taxon>
        <taxon>Sar</taxon>
        <taxon>Stramenopiles</taxon>
        <taxon>Bigyra</taxon>
        <taxon>Opalozoa</taxon>
        <taxon>Opalinata</taxon>
        <taxon>Blastocystidae</taxon>
        <taxon>Blastocystis</taxon>
    </lineage>
</organism>
<protein>
    <submittedName>
        <fullName evidence="1">Uncharacterized protein</fullName>
    </submittedName>
</protein>
<comment type="caution">
    <text evidence="1">The sequence shown here is derived from an EMBL/GenBank/DDBJ whole genome shotgun (WGS) entry which is preliminary data.</text>
</comment>
<keyword evidence="2" id="KW-1185">Reference proteome</keyword>
<dbReference type="AlphaFoldDB" id="A0A196SF78"/>
<name>A0A196SF78_BLAHN</name>
<dbReference type="Proteomes" id="UP000078348">
    <property type="component" value="Unassembled WGS sequence"/>
</dbReference>
<proteinExistence type="predicted"/>
<evidence type="ECO:0000313" key="2">
    <source>
        <dbReference type="Proteomes" id="UP000078348"/>
    </source>
</evidence>
<evidence type="ECO:0000313" key="1">
    <source>
        <dbReference type="EMBL" id="OAO14976.1"/>
    </source>
</evidence>
<gene>
    <name evidence="1" type="ORF">AV274_3323</name>
</gene>
<dbReference type="EMBL" id="LXWW01000191">
    <property type="protein sequence ID" value="OAO14976.1"/>
    <property type="molecule type" value="Genomic_DNA"/>
</dbReference>
<sequence>MRLTKKQNRVDSKRSIQERIKMMKFMQKAATDATERMKVELKRRKESRKEFARSLKNDDWIDEEQANDVKRLFNKVAKKLQL</sequence>
<accession>A0A196SF78</accession>
<reference evidence="1 2" key="1">
    <citation type="submission" date="2016-05" db="EMBL/GenBank/DDBJ databases">
        <title>Nuclear genome of Blastocystis sp. subtype 1 NandII.</title>
        <authorList>
            <person name="Gentekaki E."/>
            <person name="Curtis B."/>
            <person name="Stairs C."/>
            <person name="Eme L."/>
            <person name="Herman E."/>
            <person name="Klimes V."/>
            <person name="Arias M.C."/>
            <person name="Elias M."/>
            <person name="Hilliou F."/>
            <person name="Klute M."/>
            <person name="Malik S.-B."/>
            <person name="Pightling A."/>
            <person name="Rachubinski R."/>
            <person name="Salas D."/>
            <person name="Schlacht A."/>
            <person name="Suga H."/>
            <person name="Archibald J."/>
            <person name="Ball S.G."/>
            <person name="Clark G."/>
            <person name="Dacks J."/>
            <person name="Van Der Giezen M."/>
            <person name="Tsaousis A."/>
            <person name="Roger A."/>
        </authorList>
    </citation>
    <scope>NUCLEOTIDE SEQUENCE [LARGE SCALE GENOMIC DNA]</scope>
    <source>
        <strain evidence="2">ATCC 50177 / NandII</strain>
    </source>
</reference>